<gene>
    <name evidence="1" type="ORF">Hap62p57</name>
</gene>
<dbReference type="KEGG" id="aap:NT05HA_0514"/>
<name>C6AM66_AGGAN</name>
<organism evidence="1">
    <name type="scientific">Aggregatibacter aphrophilus (strain NJ8700)</name>
    <name type="common">Haemophilus aphrophilus</name>
    <dbReference type="NCBI Taxonomy" id="634176"/>
    <lineage>
        <taxon>Bacteria</taxon>
        <taxon>Pseudomonadati</taxon>
        <taxon>Pseudomonadota</taxon>
        <taxon>Gammaproteobacteria</taxon>
        <taxon>Pasteurellales</taxon>
        <taxon>Pasteurellaceae</taxon>
        <taxon>Aggregatibacter</taxon>
    </lineage>
</organism>
<protein>
    <submittedName>
        <fullName evidence="1">Uncharacterized protein</fullName>
    </submittedName>
</protein>
<evidence type="ECO:0000313" key="1">
    <source>
        <dbReference type="EMBL" id="ABW02878.1"/>
    </source>
</evidence>
<dbReference type="EMBL" id="EF605277">
    <property type="protein sequence ID" value="ABW02878.1"/>
    <property type="molecule type" value="Genomic_DNA"/>
</dbReference>
<reference evidence="1" key="1">
    <citation type="submission" date="2007-05" db="EMBL/GenBank/DDBJ databases">
        <title>Hap62 prophage of Haemophilus aphrophilus NJ8700: Ecological fitness and prophages in a commensal species of the oral cavity.</title>
        <authorList>
            <person name="Di Bonaventura M."/>
            <person name="DeSalle R."/>
        </authorList>
    </citation>
    <scope>NUCLEOTIDE SEQUENCE</scope>
    <source>
        <strain evidence="1">NJ8700</strain>
    </source>
</reference>
<dbReference type="PATRIC" id="fig|634176.19.peg.493"/>
<dbReference type="RefSeq" id="WP_012771366.1">
    <property type="nucleotide sequence ID" value="NC_012913.1"/>
</dbReference>
<dbReference type="AlphaFoldDB" id="C6AM66"/>
<accession>C6AM66</accession>
<sequence length="97" mass="10826">MPTFNKILNPMYSTIAAYSTQDDGSINARYVIGTGEDEDGVVTNFVPIVSEYKYIGAQAAKEITEKPLSKDDLGKTPTQIILDRIYKHLKDTQEIQV</sequence>
<proteinExistence type="predicted"/>